<accession>A0A411WGY1</accession>
<evidence type="ECO:0000313" key="2">
    <source>
        <dbReference type="Proteomes" id="UP000293154"/>
    </source>
</evidence>
<proteinExistence type="predicted"/>
<dbReference type="EMBL" id="CP034752">
    <property type="protein sequence ID" value="QBH95469.1"/>
    <property type="molecule type" value="Genomic_DNA"/>
</dbReference>
<evidence type="ECO:0008006" key="3">
    <source>
        <dbReference type="Google" id="ProtNLM"/>
    </source>
</evidence>
<dbReference type="KEGG" id="prag:EKN56_03040"/>
<dbReference type="Proteomes" id="UP000293154">
    <property type="component" value="Chromosome"/>
</dbReference>
<protein>
    <recommendedName>
        <fullName evidence="3">DUF2190 family protein</fullName>
    </recommendedName>
</protein>
<dbReference type="RefSeq" id="WP_130590460.1">
    <property type="nucleotide sequence ID" value="NZ_CP034752.1"/>
</dbReference>
<reference evidence="1 2" key="1">
    <citation type="submission" date="2019-03" db="EMBL/GenBank/DDBJ databases">
        <title>Pragia sp. nov. isolated from the gut tract of Carduelis flavirostris.</title>
        <authorList>
            <person name="Ge Y."/>
        </authorList>
    </citation>
    <scope>NUCLEOTIDE SEQUENCE [LARGE SCALE GENOMIC DNA]</scope>
    <source>
        <strain evidence="1 2">CF-458</strain>
    </source>
</reference>
<gene>
    <name evidence="1" type="ORF">EKN56_03040</name>
</gene>
<dbReference type="AlphaFoldDB" id="A0A411WGY1"/>
<evidence type="ECO:0000313" key="1">
    <source>
        <dbReference type="EMBL" id="QBH95469.1"/>
    </source>
</evidence>
<organism evidence="1 2">
    <name type="scientific">Limnobaculum zhutongyuii</name>
    <dbReference type="NCBI Taxonomy" id="2498113"/>
    <lineage>
        <taxon>Bacteria</taxon>
        <taxon>Pseudomonadati</taxon>
        <taxon>Pseudomonadota</taxon>
        <taxon>Gammaproteobacteria</taxon>
        <taxon>Enterobacterales</taxon>
        <taxon>Budviciaceae</taxon>
        <taxon>Limnobaculum</taxon>
    </lineage>
</organism>
<dbReference type="OrthoDB" id="5465205at2"/>
<name>A0A411WGY1_9GAMM</name>
<keyword evidence="2" id="KW-1185">Reference proteome</keyword>
<sequence length="126" mass="13057">MDRKTSYRDGEIIPVQIAANTVIYAGNMVCTNAAGFAVLASTTAGLTTVGMATEFIDNRDGANGDAFVLVRRGKAFNFANSSSAPVSQALIGKSCYVADSQTVAATGDIVAGKVLFIDADGIWVDI</sequence>